<protein>
    <submittedName>
        <fullName evidence="1">Uncharacterized protein</fullName>
    </submittedName>
</protein>
<dbReference type="EMBL" id="CWQY01000014">
    <property type="protein sequence ID" value="CSC79082.1"/>
    <property type="molecule type" value="Genomic_DNA"/>
</dbReference>
<name>A0A655YTE1_VIBCL</name>
<evidence type="ECO:0000313" key="1">
    <source>
        <dbReference type="EMBL" id="CSC79082.1"/>
    </source>
</evidence>
<dbReference type="AlphaFoldDB" id="A0A655YTE1"/>
<organism evidence="1 2">
    <name type="scientific">Vibrio cholerae</name>
    <dbReference type="NCBI Taxonomy" id="666"/>
    <lineage>
        <taxon>Bacteria</taxon>
        <taxon>Pseudomonadati</taxon>
        <taxon>Pseudomonadota</taxon>
        <taxon>Gammaproteobacteria</taxon>
        <taxon>Vibrionales</taxon>
        <taxon>Vibrionaceae</taxon>
        <taxon>Vibrio</taxon>
    </lineage>
</organism>
<reference evidence="1 2" key="1">
    <citation type="submission" date="2015-07" db="EMBL/GenBank/DDBJ databases">
        <authorList>
            <consortium name="Pathogen Informatics"/>
        </authorList>
    </citation>
    <scope>NUCLEOTIDE SEQUENCE [LARGE SCALE GENOMIC DNA]</scope>
    <source>
        <strain evidence="1 2">A316</strain>
    </source>
</reference>
<gene>
    <name evidence="1" type="ORF">ERS013200_02289</name>
</gene>
<evidence type="ECO:0000313" key="2">
    <source>
        <dbReference type="Proteomes" id="UP000041770"/>
    </source>
</evidence>
<proteinExistence type="predicted"/>
<accession>A0A655YTE1</accession>
<sequence>MVITHASGIGFLVRGHHMETRGEEIRILVSNLITGRAIHQYWVNDVITLHQSHQIL</sequence>
<dbReference type="Proteomes" id="UP000041770">
    <property type="component" value="Unassembled WGS sequence"/>
</dbReference>